<dbReference type="PANTHER" id="PTHR10159:SF519">
    <property type="entry name" value="DUAL SPECIFICITY PROTEIN PHOSPHATASE MPK3"/>
    <property type="match status" value="1"/>
</dbReference>
<dbReference type="PROSITE" id="PS50054">
    <property type="entry name" value="TYR_PHOSPHATASE_DUAL"/>
    <property type="match status" value="1"/>
</dbReference>
<dbReference type="SMART" id="SM00195">
    <property type="entry name" value="DSPc"/>
    <property type="match status" value="1"/>
</dbReference>
<evidence type="ECO:0000313" key="7">
    <source>
        <dbReference type="EMBL" id="CAF0850214.1"/>
    </source>
</evidence>
<dbReference type="GO" id="GO:0004725">
    <property type="term" value="F:protein tyrosine phosphatase activity"/>
    <property type="evidence" value="ECO:0007669"/>
    <property type="project" value="UniProtKB-EC"/>
</dbReference>
<feature type="domain" description="Tyrosine specific protein phosphatases" evidence="6">
    <location>
        <begin position="528"/>
        <end position="585"/>
    </location>
</feature>
<evidence type="ECO:0000313" key="9">
    <source>
        <dbReference type="Proteomes" id="UP000663829"/>
    </source>
</evidence>
<dbReference type="SUPFAM" id="SSF52821">
    <property type="entry name" value="Rhodanese/Cell cycle control phosphatase"/>
    <property type="match status" value="1"/>
</dbReference>
<dbReference type="InterPro" id="IPR036873">
    <property type="entry name" value="Rhodanese-like_dom_sf"/>
</dbReference>
<dbReference type="InterPro" id="IPR029021">
    <property type="entry name" value="Prot-tyrosine_phosphatase-like"/>
</dbReference>
<dbReference type="EMBL" id="CAJNOQ010000906">
    <property type="protein sequence ID" value="CAF0850214.1"/>
    <property type="molecule type" value="Genomic_DNA"/>
</dbReference>
<evidence type="ECO:0000256" key="4">
    <source>
        <dbReference type="ARBA" id="ARBA00022912"/>
    </source>
</evidence>
<name>A0A813VZA7_9BILA</name>
<dbReference type="PROSITE" id="PS50056">
    <property type="entry name" value="TYR_PHOSPHATASE_2"/>
    <property type="match status" value="1"/>
</dbReference>
<dbReference type="PROSITE" id="PS00383">
    <property type="entry name" value="TYR_PHOSPHATASE_1"/>
    <property type="match status" value="1"/>
</dbReference>
<keyword evidence="9" id="KW-1185">Reference proteome</keyword>
<accession>A0A813VZA7</accession>
<dbReference type="GO" id="GO:0005737">
    <property type="term" value="C:cytoplasm"/>
    <property type="evidence" value="ECO:0007669"/>
    <property type="project" value="TreeGrafter"/>
</dbReference>
<proteinExistence type="inferred from homology"/>
<dbReference type="InterPro" id="IPR020422">
    <property type="entry name" value="TYR_PHOSPHATASE_DUAL_dom"/>
</dbReference>
<sequence length="613" mass="70218">MASCIAENVPQYDHFHSSMFNTINDKTRLIHSQFEKKLLIRSSTATTLCESNIKTETLSTLRRLSTSFCHENKSVSSTTTETHIKSWKIADDKVNSITKKSRLDYLQLSKKRQLSGLNEKNNLKYIKNNNNWTRSKDDNDAPYNMCRKNKKINKKKSPCGFFLGENIAFEKPVLRNSFSHSTAQEYFDINTDEEPQFTSLPTTIVTKSSVSVPYRKPTTETAITMLLCEQPPILSSFLSVSGHYRTIPEQSTSKKVESKDQVKLLTSNQLSDYLESLSSDFVLIDCGSPFRYVEKHINKSFLLHVADKLSKKRLTTHGLSKYLDTTQMKLIDNSEFIILYDDNVTINNIKNISCPNLATTLSNSADGYQLSLSYSSLIMNDNGNDTISSSQLTPSLKCIYDELKRYNPLKSIFILDRPFNEFYCKYSHLCTEQKNIPSSESSSLEQQLNEQQLSRSDIENCLLIEIIPGLYLGNEADAKNYDLLEKNNIKSIVNVTTCVPCYFESKLDYLRLPCDDTCRQNLIEYCNEKTFQFIQNSLTNKKNVLIHCKAGISRSPAILIAYLMKYHQSEFRTMNEAYNYVKTKRSIVSPNLNFMGQLLQYEKLLTPIITKES</sequence>
<dbReference type="EMBL" id="CAJOBC010000906">
    <property type="protein sequence ID" value="CAF3637852.1"/>
    <property type="molecule type" value="Genomic_DNA"/>
</dbReference>
<evidence type="ECO:0000256" key="3">
    <source>
        <dbReference type="ARBA" id="ARBA00022801"/>
    </source>
</evidence>
<dbReference type="Pfam" id="PF00782">
    <property type="entry name" value="DSPc"/>
    <property type="match status" value="1"/>
</dbReference>
<dbReference type="InterPro" id="IPR016130">
    <property type="entry name" value="Tyr_Pase_AS"/>
</dbReference>
<dbReference type="OrthoDB" id="165342at2759"/>
<dbReference type="AlphaFoldDB" id="A0A813VZA7"/>
<keyword evidence="4" id="KW-0904">Protein phosphatase</keyword>
<dbReference type="EC" id="3.1.3.48" evidence="2"/>
<comment type="similarity">
    <text evidence="1">Belongs to the protein-tyrosine phosphatase family. Non-receptor class dual specificity subfamily.</text>
</comment>
<evidence type="ECO:0000256" key="2">
    <source>
        <dbReference type="ARBA" id="ARBA00013064"/>
    </source>
</evidence>
<feature type="domain" description="Tyrosine-protein phosphatase" evidence="5">
    <location>
        <begin position="460"/>
        <end position="607"/>
    </location>
</feature>
<reference evidence="7" key="1">
    <citation type="submission" date="2021-02" db="EMBL/GenBank/DDBJ databases">
        <authorList>
            <person name="Nowell W R."/>
        </authorList>
    </citation>
    <scope>NUCLEOTIDE SEQUENCE</scope>
</reference>
<gene>
    <name evidence="7" type="ORF">GPM918_LOCUS6032</name>
    <name evidence="8" type="ORF">SRO942_LOCUS6032</name>
</gene>
<dbReference type="Proteomes" id="UP000663829">
    <property type="component" value="Unassembled WGS sequence"/>
</dbReference>
<dbReference type="GO" id="GO:0043409">
    <property type="term" value="P:negative regulation of MAPK cascade"/>
    <property type="evidence" value="ECO:0007669"/>
    <property type="project" value="TreeGrafter"/>
</dbReference>
<dbReference type="Gene3D" id="3.40.250.10">
    <property type="entry name" value="Rhodanese-like domain"/>
    <property type="match status" value="1"/>
</dbReference>
<evidence type="ECO:0000259" key="5">
    <source>
        <dbReference type="PROSITE" id="PS50054"/>
    </source>
</evidence>
<evidence type="ECO:0000313" key="8">
    <source>
        <dbReference type="EMBL" id="CAF3637852.1"/>
    </source>
</evidence>
<evidence type="ECO:0000256" key="1">
    <source>
        <dbReference type="ARBA" id="ARBA00008601"/>
    </source>
</evidence>
<evidence type="ECO:0000259" key="6">
    <source>
        <dbReference type="PROSITE" id="PS50056"/>
    </source>
</evidence>
<dbReference type="Proteomes" id="UP000681722">
    <property type="component" value="Unassembled WGS sequence"/>
</dbReference>
<organism evidence="7 9">
    <name type="scientific">Didymodactylos carnosus</name>
    <dbReference type="NCBI Taxonomy" id="1234261"/>
    <lineage>
        <taxon>Eukaryota</taxon>
        <taxon>Metazoa</taxon>
        <taxon>Spiralia</taxon>
        <taxon>Gnathifera</taxon>
        <taxon>Rotifera</taxon>
        <taxon>Eurotatoria</taxon>
        <taxon>Bdelloidea</taxon>
        <taxon>Philodinida</taxon>
        <taxon>Philodinidae</taxon>
        <taxon>Didymodactylos</taxon>
    </lineage>
</organism>
<protein>
    <recommendedName>
        <fullName evidence="2">protein-tyrosine-phosphatase</fullName>
        <ecNumber evidence="2">3.1.3.48</ecNumber>
    </recommendedName>
</protein>
<comment type="caution">
    <text evidence="7">The sequence shown here is derived from an EMBL/GenBank/DDBJ whole genome shotgun (WGS) entry which is preliminary data.</text>
</comment>
<keyword evidence="3" id="KW-0378">Hydrolase</keyword>
<dbReference type="SUPFAM" id="SSF52799">
    <property type="entry name" value="(Phosphotyrosine protein) phosphatases II"/>
    <property type="match status" value="1"/>
</dbReference>
<dbReference type="InterPro" id="IPR000387">
    <property type="entry name" value="Tyr_Pase_dom"/>
</dbReference>
<dbReference type="Gene3D" id="3.90.190.10">
    <property type="entry name" value="Protein tyrosine phosphatase superfamily"/>
    <property type="match status" value="1"/>
</dbReference>
<dbReference type="InterPro" id="IPR000340">
    <property type="entry name" value="Dual-sp_phosphatase_cat-dom"/>
</dbReference>
<dbReference type="PANTHER" id="PTHR10159">
    <property type="entry name" value="DUAL SPECIFICITY PROTEIN PHOSPHATASE"/>
    <property type="match status" value="1"/>
</dbReference>